<evidence type="ECO:0000313" key="7">
    <source>
        <dbReference type="EMBL" id="KAJ5183890.1"/>
    </source>
</evidence>
<dbReference type="SMART" id="SM00220">
    <property type="entry name" value="S_TKc"/>
    <property type="match status" value="1"/>
</dbReference>
<dbReference type="Gene3D" id="3.30.200.20">
    <property type="entry name" value="Phosphorylase Kinase, domain 1"/>
    <property type="match status" value="1"/>
</dbReference>
<evidence type="ECO:0000256" key="5">
    <source>
        <dbReference type="SAM" id="MobiDB-lite"/>
    </source>
</evidence>
<dbReference type="SUPFAM" id="SSF56112">
    <property type="entry name" value="Protein kinase-like (PK-like)"/>
    <property type="match status" value="1"/>
</dbReference>
<evidence type="ECO:0000259" key="6">
    <source>
        <dbReference type="PROSITE" id="PS50011"/>
    </source>
</evidence>
<dbReference type="GO" id="GO:0004674">
    <property type="term" value="F:protein serine/threonine kinase activity"/>
    <property type="evidence" value="ECO:0007669"/>
    <property type="project" value="TreeGrafter"/>
</dbReference>
<sequence length="493" mass="56648">MEIAAWKLEDLEEKGAYDALRPDEFYAIGSLLRDDKVIGSGGFGTVYAGKWTPYNRPILTKRVSPSGYPSYGELFPDDDASSDIQLPPDDEMSTGDGMSIGEEMPPGNKLSSTGDEMFIDDESSTDDNMSIDDDYGCEQEVAIKVEYRGGYKTAEWLRGVAASGKNEHIVSVLAYGMLLGEEKNDDKAIIAYERLDQDAREAMRTNRLIDPLRLVKGLTLGLSEAFDLDIIHMDVKLENIMSYKRDKNTEWKVIDWDLRAKRQSMSTDYVGTRGYMAPEVYANRKKNTKPYIPERTMMFSFGMFLYNLWGIFHGKDGNPPLEITDAMKQIEQEHGKTWDESNPSWFWAALMAENLERGDVINLLPRGYKLDPFYKHRAVGISFEVTDAMKQIAGAVKREVEWKDNMTPYWFWTTFMKPGLTSPDALELLPRPYQQGQSHYPLGYVLAHLLCDQQFRFDFLQMKYQLQRVFLGMNLDMKSTDARQRPEYYRYVE</sequence>
<protein>
    <recommendedName>
        <fullName evidence="6">Protein kinase domain-containing protein</fullName>
    </recommendedName>
</protein>
<reference evidence="7" key="1">
    <citation type="submission" date="2022-11" db="EMBL/GenBank/DDBJ databases">
        <authorList>
            <person name="Petersen C."/>
        </authorList>
    </citation>
    <scope>NUCLEOTIDE SEQUENCE</scope>
    <source>
        <strain evidence="7">IBT 21917</strain>
    </source>
</reference>
<proteinExistence type="predicted"/>
<feature type="region of interest" description="Disordered" evidence="5">
    <location>
        <begin position="77"/>
        <end position="125"/>
    </location>
</feature>
<dbReference type="PANTHER" id="PTHR44329">
    <property type="entry name" value="SERINE/THREONINE-PROTEIN KINASE TNNI3K-RELATED"/>
    <property type="match status" value="1"/>
</dbReference>
<dbReference type="OrthoDB" id="5966500at2759"/>
<keyword evidence="4" id="KW-0067">ATP-binding</keyword>
<dbReference type="Gene3D" id="1.10.510.10">
    <property type="entry name" value="Transferase(Phosphotransferase) domain 1"/>
    <property type="match status" value="1"/>
</dbReference>
<comment type="caution">
    <text evidence="7">The sequence shown here is derived from an EMBL/GenBank/DDBJ whole genome shotgun (WGS) entry which is preliminary data.</text>
</comment>
<evidence type="ECO:0000256" key="1">
    <source>
        <dbReference type="ARBA" id="ARBA00022679"/>
    </source>
</evidence>
<keyword evidence="8" id="KW-1185">Reference proteome</keyword>
<keyword evidence="2" id="KW-0547">Nucleotide-binding</keyword>
<dbReference type="PROSITE" id="PS50011">
    <property type="entry name" value="PROTEIN_KINASE_DOM"/>
    <property type="match status" value="1"/>
</dbReference>
<dbReference type="InterPro" id="IPR051681">
    <property type="entry name" value="Ser/Thr_Kinases-Pseudokinases"/>
</dbReference>
<name>A0A9W9ISH3_9EURO</name>
<dbReference type="Proteomes" id="UP001146351">
    <property type="component" value="Unassembled WGS sequence"/>
</dbReference>
<gene>
    <name evidence="7" type="ORF">N7492_001506</name>
</gene>
<feature type="domain" description="Protein kinase" evidence="6">
    <location>
        <begin position="32"/>
        <end position="374"/>
    </location>
</feature>
<evidence type="ECO:0000313" key="8">
    <source>
        <dbReference type="Proteomes" id="UP001146351"/>
    </source>
</evidence>
<dbReference type="EMBL" id="JAPQKO010000001">
    <property type="protein sequence ID" value="KAJ5183890.1"/>
    <property type="molecule type" value="Genomic_DNA"/>
</dbReference>
<accession>A0A9W9ISH3</accession>
<dbReference type="AlphaFoldDB" id="A0A9W9ISH3"/>
<dbReference type="Pfam" id="PF00069">
    <property type="entry name" value="Pkinase"/>
    <property type="match status" value="1"/>
</dbReference>
<reference evidence="7" key="2">
    <citation type="journal article" date="2023" name="IMA Fungus">
        <title>Comparative genomic study of the Penicillium genus elucidates a diverse pangenome and 15 lateral gene transfer events.</title>
        <authorList>
            <person name="Petersen C."/>
            <person name="Sorensen T."/>
            <person name="Nielsen M.R."/>
            <person name="Sondergaard T.E."/>
            <person name="Sorensen J.L."/>
            <person name="Fitzpatrick D.A."/>
            <person name="Frisvad J.C."/>
            <person name="Nielsen K.L."/>
        </authorList>
    </citation>
    <scope>NUCLEOTIDE SEQUENCE</scope>
    <source>
        <strain evidence="7">IBT 21917</strain>
    </source>
</reference>
<evidence type="ECO:0000256" key="2">
    <source>
        <dbReference type="ARBA" id="ARBA00022741"/>
    </source>
</evidence>
<keyword evidence="3" id="KW-0418">Kinase</keyword>
<evidence type="ECO:0000256" key="3">
    <source>
        <dbReference type="ARBA" id="ARBA00022777"/>
    </source>
</evidence>
<evidence type="ECO:0000256" key="4">
    <source>
        <dbReference type="ARBA" id="ARBA00022840"/>
    </source>
</evidence>
<organism evidence="7 8">
    <name type="scientific">Penicillium capsulatum</name>
    <dbReference type="NCBI Taxonomy" id="69766"/>
    <lineage>
        <taxon>Eukaryota</taxon>
        <taxon>Fungi</taxon>
        <taxon>Dikarya</taxon>
        <taxon>Ascomycota</taxon>
        <taxon>Pezizomycotina</taxon>
        <taxon>Eurotiomycetes</taxon>
        <taxon>Eurotiomycetidae</taxon>
        <taxon>Eurotiales</taxon>
        <taxon>Aspergillaceae</taxon>
        <taxon>Penicillium</taxon>
    </lineage>
</organism>
<keyword evidence="1" id="KW-0808">Transferase</keyword>
<dbReference type="PANTHER" id="PTHR44329:SF288">
    <property type="entry name" value="MITOGEN-ACTIVATED PROTEIN KINASE KINASE KINASE 20"/>
    <property type="match status" value="1"/>
</dbReference>
<dbReference type="InterPro" id="IPR011009">
    <property type="entry name" value="Kinase-like_dom_sf"/>
</dbReference>
<dbReference type="InterPro" id="IPR000719">
    <property type="entry name" value="Prot_kinase_dom"/>
</dbReference>
<dbReference type="GO" id="GO:0005524">
    <property type="term" value="F:ATP binding"/>
    <property type="evidence" value="ECO:0007669"/>
    <property type="project" value="UniProtKB-KW"/>
</dbReference>